<dbReference type="CDD" id="cd00038">
    <property type="entry name" value="CAP_ED"/>
    <property type="match status" value="1"/>
</dbReference>
<dbReference type="InterPro" id="IPR007110">
    <property type="entry name" value="Ig-like_dom"/>
</dbReference>
<dbReference type="FunFam" id="2.60.40.10:FF:000291">
    <property type="entry name" value="Neuroplastin b"/>
    <property type="match status" value="1"/>
</dbReference>
<evidence type="ECO:0000256" key="1">
    <source>
        <dbReference type="ARBA" id="ARBA00004115"/>
    </source>
</evidence>
<dbReference type="SMART" id="SM00020">
    <property type="entry name" value="Tryp_SPc"/>
    <property type="match status" value="1"/>
</dbReference>
<dbReference type="Gene3D" id="2.40.10.10">
    <property type="entry name" value="Trypsin-like serine proteases"/>
    <property type="match status" value="2"/>
</dbReference>
<dbReference type="GO" id="GO:0003254">
    <property type="term" value="P:regulation of membrane depolarization"/>
    <property type="evidence" value="ECO:0007669"/>
    <property type="project" value="TreeGrafter"/>
</dbReference>
<dbReference type="GO" id="GO:0001917">
    <property type="term" value="C:photoreceptor inner segment"/>
    <property type="evidence" value="ECO:0007669"/>
    <property type="project" value="UniProtKB-SubCell"/>
</dbReference>
<evidence type="ECO:0000256" key="5">
    <source>
        <dbReference type="ARBA" id="ARBA00004651"/>
    </source>
</evidence>
<evidence type="ECO:0000256" key="37">
    <source>
        <dbReference type="ARBA" id="ARBA00023286"/>
    </source>
</evidence>
<dbReference type="GO" id="GO:0006508">
    <property type="term" value="P:proteolysis"/>
    <property type="evidence" value="ECO:0007669"/>
    <property type="project" value="UniProtKB-KW"/>
</dbReference>
<dbReference type="InterPro" id="IPR018488">
    <property type="entry name" value="cNMP-bd_CS"/>
</dbReference>
<dbReference type="GO" id="GO:0005249">
    <property type="term" value="F:voltage-gated potassium channel activity"/>
    <property type="evidence" value="ECO:0007669"/>
    <property type="project" value="TreeGrafter"/>
</dbReference>
<evidence type="ECO:0000256" key="12">
    <source>
        <dbReference type="ARBA" id="ARBA00022553"/>
    </source>
</evidence>
<dbReference type="InterPro" id="IPR003598">
    <property type="entry name" value="Ig_sub2"/>
</dbReference>
<dbReference type="InterPro" id="IPR009003">
    <property type="entry name" value="Peptidase_S1_PA"/>
</dbReference>
<feature type="transmembrane region" description="Helical" evidence="51">
    <location>
        <begin position="546"/>
        <end position="567"/>
    </location>
</feature>
<keyword evidence="31" id="KW-0114">cAMP</keyword>
<dbReference type="FunFam" id="2.60.40.10:FF:001329">
    <property type="entry name" value="Basigin"/>
    <property type="match status" value="1"/>
</dbReference>
<evidence type="ECO:0000256" key="47">
    <source>
        <dbReference type="ARBA" id="ARBA00067130"/>
    </source>
</evidence>
<keyword evidence="39" id="KW-0393">Immunoglobulin domain</keyword>
<evidence type="ECO:0000256" key="41">
    <source>
        <dbReference type="ARBA" id="ARBA00023876"/>
    </source>
</evidence>
<evidence type="ECO:0000313" key="56">
    <source>
        <dbReference type="EMBL" id="ERE72379.1"/>
    </source>
</evidence>
<evidence type="ECO:0000256" key="44">
    <source>
        <dbReference type="ARBA" id="ARBA00054080"/>
    </source>
</evidence>
<dbReference type="Pfam" id="PF00520">
    <property type="entry name" value="Ion_trans"/>
    <property type="match status" value="1"/>
</dbReference>
<comment type="subunit">
    <text evidence="46">Interacts with SLC16A6; this interaction mediates targeting to the plasma membrane.</text>
</comment>
<dbReference type="InterPro" id="IPR051413">
    <property type="entry name" value="K/Na_HCN_channel"/>
</dbReference>
<evidence type="ECO:0000259" key="53">
    <source>
        <dbReference type="PROSITE" id="PS50042"/>
    </source>
</evidence>
<dbReference type="InterPro" id="IPR036179">
    <property type="entry name" value="Ig-like_dom_sf"/>
</dbReference>
<keyword evidence="19 50" id="KW-0378">Hydrolase</keyword>
<keyword evidence="8" id="KW-0894">Sodium channel</keyword>
<keyword evidence="32" id="KW-1015">Disulfide bond</keyword>
<dbReference type="GO" id="GO:0005789">
    <property type="term" value="C:endoplasmic reticulum membrane"/>
    <property type="evidence" value="ECO:0007669"/>
    <property type="project" value="UniProtKB-SubCell"/>
</dbReference>
<evidence type="ECO:0000256" key="16">
    <source>
        <dbReference type="ARBA" id="ARBA00022729"/>
    </source>
</evidence>
<feature type="domain" description="Ig-like" evidence="55">
    <location>
        <begin position="442"/>
        <end position="539"/>
    </location>
</feature>
<dbReference type="AlphaFoldDB" id="A0A061HYF8"/>
<dbReference type="InterPro" id="IPR018114">
    <property type="entry name" value="TRYPSIN_HIS"/>
</dbReference>
<dbReference type="FunFam" id="2.60.40.10:FF:000387">
    <property type="entry name" value="Neuroplastin b"/>
    <property type="match status" value="1"/>
</dbReference>
<dbReference type="Gene3D" id="1.10.287.70">
    <property type="match status" value="1"/>
</dbReference>
<organism evidence="56 57">
    <name type="scientific">Cricetulus griseus</name>
    <name type="common">Chinese hamster</name>
    <name type="synonym">Cricetulus barabensis griseus</name>
    <dbReference type="NCBI Taxonomy" id="10029"/>
    <lineage>
        <taxon>Eukaryota</taxon>
        <taxon>Metazoa</taxon>
        <taxon>Chordata</taxon>
        <taxon>Craniata</taxon>
        <taxon>Vertebrata</taxon>
        <taxon>Euteleostomi</taxon>
        <taxon>Mammalia</taxon>
        <taxon>Eutheria</taxon>
        <taxon>Euarchontoglires</taxon>
        <taxon>Glires</taxon>
        <taxon>Rodentia</taxon>
        <taxon>Myomorpha</taxon>
        <taxon>Muroidea</taxon>
        <taxon>Cricetidae</taxon>
        <taxon>Cricetinae</taxon>
        <taxon>Cricetulus</taxon>
    </lineage>
</organism>
<dbReference type="Proteomes" id="UP000030759">
    <property type="component" value="Unassembled WGS sequence"/>
</dbReference>
<comment type="function">
    <text evidence="44">Cleaves peptide substrates after methionine, leucine, and norleucine. Physiological substrates include EZR, alpha-tubulins and the apoptosis inhibitor BIRC5/Survivin. Promotes caspase activation and subsequent apoptosis of target cells.</text>
</comment>
<keyword evidence="38" id="KW-0407">Ion channel</keyword>
<keyword evidence="24" id="KW-0630">Potassium</keyword>
<evidence type="ECO:0000256" key="3">
    <source>
        <dbReference type="ARBA" id="ARBA00004504"/>
    </source>
</evidence>
<comment type="catalytic activity">
    <reaction evidence="43">
        <text>Na(+)(in) = Na(+)(out)</text>
        <dbReference type="Rhea" id="RHEA:34963"/>
        <dbReference type="ChEBI" id="CHEBI:29101"/>
    </reaction>
</comment>
<evidence type="ECO:0000256" key="27">
    <source>
        <dbReference type="ARBA" id="ARBA00023053"/>
    </source>
</evidence>
<dbReference type="FunFam" id="2.60.120.10:FF:000007">
    <property type="entry name" value="Putative potassium/sodium hyperpolarization-activated cyclic nucleotide-gated channel 2"/>
    <property type="match status" value="1"/>
</dbReference>
<dbReference type="SMART" id="SM00100">
    <property type="entry name" value="cNMP"/>
    <property type="match status" value="1"/>
</dbReference>
<evidence type="ECO:0000256" key="13">
    <source>
        <dbReference type="ARBA" id="ARBA00022566"/>
    </source>
</evidence>
<dbReference type="Pfam" id="PF00027">
    <property type="entry name" value="cNMP_binding"/>
    <property type="match status" value="1"/>
</dbReference>
<keyword evidence="27" id="KW-0915">Sodium</keyword>
<dbReference type="GO" id="GO:0030424">
    <property type="term" value="C:axon"/>
    <property type="evidence" value="ECO:0007669"/>
    <property type="project" value="TreeGrafter"/>
</dbReference>
<evidence type="ECO:0000256" key="14">
    <source>
        <dbReference type="ARBA" id="ARBA00022670"/>
    </source>
</evidence>
<keyword evidence="34" id="KW-0325">Glycoprotein</keyword>
<feature type="transmembrane region" description="Helical" evidence="51">
    <location>
        <begin position="599"/>
        <end position="617"/>
    </location>
</feature>
<gene>
    <name evidence="56" type="ORF">H671_5g15077</name>
</gene>
<dbReference type="PROSITE" id="PS00134">
    <property type="entry name" value="TRYPSIN_HIS"/>
    <property type="match status" value="1"/>
</dbReference>
<evidence type="ECO:0000256" key="6">
    <source>
        <dbReference type="ARBA" id="ARBA00006305"/>
    </source>
</evidence>
<keyword evidence="33" id="KW-0675">Receptor</keyword>
<evidence type="ECO:0000256" key="2">
    <source>
        <dbReference type="ARBA" id="ARBA00004437"/>
    </source>
</evidence>
<keyword evidence="18" id="KW-0547">Nucleotide-binding</keyword>
<dbReference type="FunFam" id="1.10.287.630:FF:000002">
    <property type="entry name" value="Potassium/sodium hyperpolarization-activated cyclic nucleotide-gated channel 4"/>
    <property type="match status" value="1"/>
</dbReference>
<dbReference type="PROSITE" id="PS00888">
    <property type="entry name" value="CNMP_BINDING_1"/>
    <property type="match status" value="1"/>
</dbReference>
<dbReference type="SUPFAM" id="SSF48726">
    <property type="entry name" value="Immunoglobulin"/>
    <property type="match status" value="3"/>
</dbReference>
<evidence type="ECO:0000313" key="57">
    <source>
        <dbReference type="Proteomes" id="UP000030759"/>
    </source>
</evidence>
<evidence type="ECO:0000256" key="9">
    <source>
        <dbReference type="ARBA" id="ARBA00022475"/>
    </source>
</evidence>
<dbReference type="PROSITE" id="PS50240">
    <property type="entry name" value="TRYPSIN_DOM"/>
    <property type="match status" value="1"/>
</dbReference>
<keyword evidence="36" id="KW-0966">Cell projection</keyword>
<feature type="transmembrane region" description="Helical" evidence="51">
    <location>
        <begin position="824"/>
        <end position="847"/>
    </location>
</feature>
<keyword evidence="9" id="KW-1003">Cell membrane</keyword>
<reference evidence="57" key="1">
    <citation type="journal article" date="2013" name="Nat. Biotechnol.">
        <title>Chinese hamster genome sequenced from sorted chromosomes.</title>
        <authorList>
            <person name="Brinkrolf K."/>
            <person name="Rupp O."/>
            <person name="Laux H."/>
            <person name="Kollin F."/>
            <person name="Ernst W."/>
            <person name="Linke B."/>
            <person name="Kofler R."/>
            <person name="Romand S."/>
            <person name="Hesse F."/>
            <person name="Budach W.E."/>
            <person name="Galosy S."/>
            <person name="Muller D."/>
            <person name="Noll T."/>
            <person name="Wienberg J."/>
            <person name="Jostock T."/>
            <person name="Leonard M."/>
            <person name="Grillari J."/>
            <person name="Tauch A."/>
            <person name="Goesmann A."/>
            <person name="Helk B."/>
            <person name="Mott J.E."/>
            <person name="Puhler A."/>
            <person name="Borth N."/>
        </authorList>
    </citation>
    <scope>NUCLEOTIDE SEQUENCE [LARGE SCALE GENOMIC DNA]</scope>
    <source>
        <strain evidence="57">17A/GY</strain>
    </source>
</reference>
<dbReference type="Pfam" id="PF13927">
    <property type="entry name" value="Ig_3"/>
    <property type="match status" value="2"/>
</dbReference>
<evidence type="ECO:0000256" key="32">
    <source>
        <dbReference type="ARBA" id="ARBA00023157"/>
    </source>
</evidence>
<evidence type="ECO:0000256" key="25">
    <source>
        <dbReference type="ARBA" id="ARBA00022989"/>
    </source>
</evidence>
<evidence type="ECO:0000256" key="52">
    <source>
        <dbReference type="SAM" id="SignalP"/>
    </source>
</evidence>
<evidence type="ECO:0000256" key="18">
    <source>
        <dbReference type="ARBA" id="ARBA00022741"/>
    </source>
</evidence>
<dbReference type="InterPro" id="IPR018490">
    <property type="entry name" value="cNMP-bd_dom_sf"/>
</dbReference>
<evidence type="ECO:0000259" key="55">
    <source>
        <dbReference type="PROSITE" id="PS50835"/>
    </source>
</evidence>
<dbReference type="GO" id="GO:0016323">
    <property type="term" value="C:basolateral plasma membrane"/>
    <property type="evidence" value="ECO:0007669"/>
    <property type="project" value="UniProtKB-SubCell"/>
</dbReference>
<dbReference type="Gene3D" id="1.10.287.630">
    <property type="entry name" value="Helix hairpin bin"/>
    <property type="match status" value="1"/>
</dbReference>
<keyword evidence="22" id="KW-0631">Potassium channel</keyword>
<dbReference type="InterPro" id="IPR001254">
    <property type="entry name" value="Trypsin_dom"/>
</dbReference>
<feature type="domain" description="Ig-like" evidence="55">
    <location>
        <begin position="238"/>
        <end position="341"/>
    </location>
</feature>
<evidence type="ECO:0000256" key="39">
    <source>
        <dbReference type="ARBA" id="ARBA00023319"/>
    </source>
</evidence>
<keyword evidence="16 52" id="KW-0732">Signal</keyword>
<keyword evidence="37" id="KW-1071">Ligand-gated ion channel</keyword>
<evidence type="ECO:0000256" key="50">
    <source>
        <dbReference type="RuleBase" id="RU363034"/>
    </source>
</evidence>
<evidence type="ECO:0000256" key="51">
    <source>
        <dbReference type="SAM" id="Phobius"/>
    </source>
</evidence>
<evidence type="ECO:0000256" key="36">
    <source>
        <dbReference type="ARBA" id="ARBA00023273"/>
    </source>
</evidence>
<evidence type="ECO:0000256" key="22">
    <source>
        <dbReference type="ARBA" id="ARBA00022826"/>
    </source>
</evidence>
<evidence type="ECO:0000256" key="49">
    <source>
        <dbReference type="ARBA" id="ARBA00079711"/>
    </source>
</evidence>
<feature type="chain" id="PRO_5001603843" description="Basigin" evidence="52">
    <location>
        <begin position="19"/>
        <end position="1079"/>
    </location>
</feature>
<evidence type="ECO:0000256" key="48">
    <source>
        <dbReference type="ARBA" id="ARBA00078807"/>
    </source>
</evidence>
<dbReference type="GO" id="GO:0005272">
    <property type="term" value="F:sodium channel activity"/>
    <property type="evidence" value="ECO:0007669"/>
    <property type="project" value="UniProtKB-KW"/>
</dbReference>
<evidence type="ECO:0000256" key="30">
    <source>
        <dbReference type="ARBA" id="ARBA00023145"/>
    </source>
</evidence>
<keyword evidence="23" id="KW-0851">Voltage-gated channel</keyword>
<dbReference type="InterPro" id="IPR033116">
    <property type="entry name" value="TRYPSIN_SER"/>
</dbReference>
<keyword evidence="12" id="KW-0597">Phosphoprotein</keyword>
<evidence type="ECO:0000256" key="7">
    <source>
        <dbReference type="ARBA" id="ARBA00022448"/>
    </source>
</evidence>
<evidence type="ECO:0000256" key="35">
    <source>
        <dbReference type="ARBA" id="ARBA00023201"/>
    </source>
</evidence>
<evidence type="ECO:0000256" key="31">
    <source>
        <dbReference type="ARBA" id="ARBA00023149"/>
    </source>
</evidence>
<dbReference type="InterPro" id="IPR000595">
    <property type="entry name" value="cNMP-bd_dom"/>
</dbReference>
<accession>A0A061HYF8</accession>
<dbReference type="InterPro" id="IPR003599">
    <property type="entry name" value="Ig_sub"/>
</dbReference>
<evidence type="ECO:0000256" key="8">
    <source>
        <dbReference type="ARBA" id="ARBA00022461"/>
    </source>
</evidence>
<comment type="similarity">
    <text evidence="6">Belongs to the potassium channel HCN family.</text>
</comment>
<dbReference type="SMART" id="SM00408">
    <property type="entry name" value="IGc2"/>
    <property type="match status" value="2"/>
</dbReference>
<comment type="subcellular location">
    <subcellularLocation>
        <location evidence="40">Basolateral cell membrane</location>
        <topology evidence="40">Single-pass type I membrane protein</topology>
    </subcellularLocation>
    <subcellularLocation>
        <location evidence="5">Cell membrane</location>
        <topology evidence="5">Multi-pass membrane protein</topology>
    </subcellularLocation>
    <subcellularLocation>
        <location evidence="3">Cell projection</location>
        <location evidence="3">Cilium</location>
        <location evidence="3">Photoreceptor outer segment</location>
    </subcellularLocation>
    <subcellularLocation>
        <location evidence="1">Endoplasmic reticulum membrane</location>
        <topology evidence="1">Single-pass type I membrane protein</topology>
    </subcellularLocation>
    <subcellularLocation>
        <location evidence="2">Photoreceptor inner segment</location>
    </subcellularLocation>
    <subcellularLocation>
        <location evidence="4">Secreted</location>
    </subcellularLocation>
</comment>
<dbReference type="Pfam" id="PF00089">
    <property type="entry name" value="Trypsin"/>
    <property type="match status" value="1"/>
</dbReference>
<feature type="domain" description="Peptidase S1" evidence="54">
    <location>
        <begin position="27"/>
        <end position="256"/>
    </location>
</feature>
<feature type="domain" description="Cyclic nucleotide-binding" evidence="53">
    <location>
        <begin position="925"/>
        <end position="1031"/>
    </location>
</feature>
<dbReference type="SUPFAM" id="SSF51206">
    <property type="entry name" value="cAMP-binding domain-like"/>
    <property type="match status" value="1"/>
</dbReference>
<dbReference type="GO" id="GO:0030552">
    <property type="term" value="F:cAMP binding"/>
    <property type="evidence" value="ECO:0007669"/>
    <property type="project" value="UniProtKB-KW"/>
</dbReference>
<evidence type="ECO:0000259" key="54">
    <source>
        <dbReference type="PROSITE" id="PS50240"/>
    </source>
</evidence>
<evidence type="ECO:0000256" key="21">
    <source>
        <dbReference type="ARBA" id="ARBA00022825"/>
    </source>
</evidence>
<evidence type="ECO:0000256" key="46">
    <source>
        <dbReference type="ARBA" id="ARBA00066216"/>
    </source>
</evidence>
<keyword evidence="28" id="KW-0406">Ion transport</keyword>
<evidence type="ECO:0000256" key="42">
    <source>
        <dbReference type="ARBA" id="ARBA00034430"/>
    </source>
</evidence>
<dbReference type="GO" id="GO:0098855">
    <property type="term" value="C:HCN channel complex"/>
    <property type="evidence" value="ECO:0007669"/>
    <property type="project" value="TreeGrafter"/>
</dbReference>
<dbReference type="GO" id="GO:0030425">
    <property type="term" value="C:dendrite"/>
    <property type="evidence" value="ECO:0007669"/>
    <property type="project" value="TreeGrafter"/>
</dbReference>
<dbReference type="InterPro" id="IPR005821">
    <property type="entry name" value="Ion_trans_dom"/>
</dbReference>
<dbReference type="SMART" id="SM00409">
    <property type="entry name" value="IG"/>
    <property type="match status" value="2"/>
</dbReference>
<dbReference type="FunFam" id="2.40.10.10:FF:000146">
    <property type="entry name" value="Serine protease 53"/>
    <property type="match status" value="1"/>
</dbReference>
<keyword evidence="29 51" id="KW-0472">Membrane</keyword>
<keyword evidence="30" id="KW-0865">Zymogen</keyword>
<evidence type="ECO:0000256" key="45">
    <source>
        <dbReference type="ARBA" id="ARBA00058336"/>
    </source>
</evidence>
<dbReference type="Gene3D" id="2.60.40.10">
    <property type="entry name" value="Immunoglobulins"/>
    <property type="match status" value="3"/>
</dbReference>
<evidence type="ECO:0000256" key="4">
    <source>
        <dbReference type="ARBA" id="ARBA00004613"/>
    </source>
</evidence>
<protein>
    <recommendedName>
        <fullName evidence="41">Basigin</fullName>
    </recommendedName>
    <alternativeName>
        <fullName evidence="47">Granzyme M</fullName>
    </alternativeName>
    <alternativeName>
        <fullName evidence="48">Met-ase</fullName>
    </alternativeName>
    <alternativeName>
        <fullName evidence="49">Natural killer cell granular protease</fullName>
    </alternativeName>
</protein>
<keyword evidence="26" id="KW-0465">Mannose-binding</keyword>
<keyword evidence="21 50" id="KW-0720">Serine protease</keyword>
<keyword evidence="20" id="KW-0256">Endoplasmic reticulum</keyword>
<dbReference type="InterPro" id="IPR013783">
    <property type="entry name" value="Ig-like_fold"/>
</dbReference>
<dbReference type="GO" id="GO:0004252">
    <property type="term" value="F:serine-type endopeptidase activity"/>
    <property type="evidence" value="ECO:0007669"/>
    <property type="project" value="InterPro"/>
</dbReference>
<dbReference type="EMBL" id="KE680484">
    <property type="protein sequence ID" value="ERE72379.1"/>
    <property type="molecule type" value="Genomic_DNA"/>
</dbReference>
<dbReference type="InterPro" id="IPR043504">
    <property type="entry name" value="Peptidase_S1_PA_chymotrypsin"/>
</dbReference>
<dbReference type="FunFam" id="1.10.287.70:FF:000031">
    <property type="entry name" value="Potassium/sodium hyperpolarization-activated cyclic nucleotide-gated channel 1, putative"/>
    <property type="match status" value="1"/>
</dbReference>
<dbReference type="GO" id="GO:0005537">
    <property type="term" value="F:D-mannose binding"/>
    <property type="evidence" value="ECO:0007669"/>
    <property type="project" value="UniProtKB-KW"/>
</dbReference>
<dbReference type="PROSITE" id="PS00135">
    <property type="entry name" value="TRYPSIN_SER"/>
    <property type="match status" value="1"/>
</dbReference>
<dbReference type="PANTHER" id="PTHR45689:SF11">
    <property type="entry name" value="POTASSIUM_SODIUM HYPERPOLARIZATION-ACTIVATED CYCLIC NUCLEOTIDE-GATED CHANNEL 2"/>
    <property type="match status" value="1"/>
</dbReference>
<dbReference type="PROSITE" id="PS50835">
    <property type="entry name" value="IG_LIKE"/>
    <property type="match status" value="3"/>
</dbReference>
<name>A0A061HYF8_CRIGR</name>
<evidence type="ECO:0000256" key="10">
    <source>
        <dbReference type="ARBA" id="ARBA00022525"/>
    </source>
</evidence>
<keyword evidence="35" id="KW-0739">Sodium transport</keyword>
<keyword evidence="10" id="KW-0964">Secreted</keyword>
<dbReference type="GO" id="GO:0001750">
    <property type="term" value="C:photoreceptor outer segment"/>
    <property type="evidence" value="ECO:0007669"/>
    <property type="project" value="UniProtKB-SubCell"/>
</dbReference>
<evidence type="ECO:0000256" key="19">
    <source>
        <dbReference type="ARBA" id="ARBA00022801"/>
    </source>
</evidence>
<evidence type="ECO:0000256" key="38">
    <source>
        <dbReference type="ARBA" id="ARBA00023303"/>
    </source>
</evidence>
<evidence type="ECO:0000256" key="17">
    <source>
        <dbReference type="ARBA" id="ARBA00022734"/>
    </source>
</evidence>
<dbReference type="InterPro" id="IPR001314">
    <property type="entry name" value="Peptidase_S1A"/>
</dbReference>
<evidence type="ECO:0000256" key="26">
    <source>
        <dbReference type="ARBA" id="ARBA00023035"/>
    </source>
</evidence>
<keyword evidence="17" id="KW-0430">Lectin</keyword>
<evidence type="ECO:0000256" key="23">
    <source>
        <dbReference type="ARBA" id="ARBA00022882"/>
    </source>
</evidence>
<evidence type="ECO:0000256" key="24">
    <source>
        <dbReference type="ARBA" id="ARBA00022958"/>
    </source>
</evidence>
<dbReference type="SUPFAM" id="SSF50494">
    <property type="entry name" value="Trypsin-like serine proteases"/>
    <property type="match status" value="1"/>
</dbReference>
<keyword evidence="15 51" id="KW-0812">Transmembrane</keyword>
<evidence type="ECO:0000256" key="43">
    <source>
        <dbReference type="ARBA" id="ARBA00036239"/>
    </source>
</evidence>
<dbReference type="CDD" id="cd00190">
    <property type="entry name" value="Tryp_SPc"/>
    <property type="match status" value="1"/>
</dbReference>
<sequence>MEVHQSLLLLLALDTLWAAGNTSETHIIGGREAAPHSRPYMASLQKAGSHVCGGVLVHPKWVLTAAHCLPESLQQLKLVLGLHHLQDLRDPGLTFHIKAAIKHPGYNRNLENDLALLKLDGQVRPSRNVKPLALPRKSRARPAEGARCSTAGWGITHQGGHLARALQELDLRVLNTRMCNNSRFWNGALEEDMLCLKAAAKSQAPCKGDSGGPLVCGKGQVDGILSFSSKNCTDIFKPPVATAVAPYSPWIRKEQWAGGSVVLHCEAVGSPIPEIQWWFEGNSPNDSCSQLWDGAWLDRVHIHATYRQHAASTLSVDGLTVEDTGTYECRASSDPDRNHLTRPPRVKWVRAQASVVVLEPGTVVTSINDVGSKTHLTCSLNSSGVDIIGHRWMRGGKILQEDTLPDLQTQYTVDIDDRSGDYACIFLPEPVGRSNIVVEGPPRIKVGKKSEHSSEGENVRLICKSESSHPPVTEWSWFKTSDSGDQLITNSSESKYVVISTADRSELTISNLDINSDPGTYMCNATNTQGSVQEIMTLRVRSRLAALWPFLGIVAEVLVLVTIIFIYEKRRKPDQTLDGSCVLILDVMAWGWFYWDFTMLLFMVGNLIIIPVGITFFKDETTAPWIVFNVVSDTFFLMDLVLNFRTGIVIEDNTEIILDPEKIKKKYLRTWFVVDFVSSIPVDYIFLIVEKGIDSEVYKTARALRIVRFTKILSLLRLLRLSRLIRYIHQWEEIFHMTYDLASAVMRICNLISMMLLLCHWDGCLQFLVPMLQDFPSDCWVSINNMVNHSWSELYSFALFKAMSHMLCIGYGRQAPESMTDIWLTMLSMIVGATCYAMFIGHATALIQSLDSSRRQYQEKYKQVEQYMSFHKLPADFRQKIHDYYEHRYQGKMFDEDSILGELNGPLREEIVNFNCRKLVASMPLFANADPNFVTAMLTKLKFEVFQPGDYIIREGTIGKKMYFIQHGVVSVLTKGNKEMKLSDGSYFGEICLLTRGRRTASVRADTYCRLYSLSVDNFNEVLEEYPMMRRAFETVAIDRLDRIGELPDCLREIQGGRGMAYRKDRVLRSAQVTQGKLS</sequence>
<dbReference type="Gene3D" id="2.60.120.10">
    <property type="entry name" value="Jelly Rolls"/>
    <property type="match status" value="1"/>
</dbReference>
<evidence type="ECO:0000256" key="15">
    <source>
        <dbReference type="ARBA" id="ARBA00022692"/>
    </source>
</evidence>
<comment type="catalytic activity">
    <reaction evidence="42">
        <text>K(+)(in) = K(+)(out)</text>
        <dbReference type="Rhea" id="RHEA:29463"/>
        <dbReference type="ChEBI" id="CHEBI:29103"/>
    </reaction>
</comment>
<evidence type="ECO:0000256" key="29">
    <source>
        <dbReference type="ARBA" id="ARBA00023136"/>
    </source>
</evidence>
<keyword evidence="14 50" id="KW-0645">Protease</keyword>
<evidence type="ECO:0000256" key="34">
    <source>
        <dbReference type="ARBA" id="ARBA00023180"/>
    </source>
</evidence>
<keyword evidence="25 51" id="KW-1133">Transmembrane helix</keyword>
<evidence type="ECO:0000256" key="11">
    <source>
        <dbReference type="ARBA" id="ARBA00022538"/>
    </source>
</evidence>
<evidence type="ECO:0000256" key="40">
    <source>
        <dbReference type="ARBA" id="ARBA00023768"/>
    </source>
</evidence>
<dbReference type="PROSITE" id="PS50042">
    <property type="entry name" value="CNMP_BINDING_3"/>
    <property type="match status" value="1"/>
</dbReference>
<dbReference type="SUPFAM" id="SSF81324">
    <property type="entry name" value="Voltage-gated potassium channels"/>
    <property type="match status" value="1"/>
</dbReference>
<dbReference type="MEROPS" id="S01.139"/>
<feature type="domain" description="Ig-like" evidence="55">
    <location>
        <begin position="344"/>
        <end position="424"/>
    </location>
</feature>
<keyword evidence="13" id="KW-0116">cAMP-binding</keyword>
<comment type="function">
    <text evidence="45">Essential for normal retinal maturation and development. Acts as a retinal cell surface receptor for NXNL1 and plays an important role in NXNL1-mediated survival of retinal cone photoreceptors. In association with glucose transporter SLC16A1/GLUT1 and NXNL1, promotes retinal cone survival by enhancing aerobic glycolysis and accelerating the entry of glucose into photoreceptors.</text>
</comment>
<dbReference type="GO" id="GO:0005576">
    <property type="term" value="C:extracellular region"/>
    <property type="evidence" value="ECO:0007669"/>
    <property type="project" value="UniProtKB-SubCell"/>
</dbReference>
<dbReference type="PANTHER" id="PTHR45689">
    <property type="entry name" value="I[[H]] CHANNEL, ISOFORM E"/>
    <property type="match status" value="1"/>
</dbReference>
<keyword evidence="11" id="KW-0633">Potassium transport</keyword>
<evidence type="ECO:0000256" key="20">
    <source>
        <dbReference type="ARBA" id="ARBA00022824"/>
    </source>
</evidence>
<evidence type="ECO:0000256" key="28">
    <source>
        <dbReference type="ARBA" id="ARBA00023065"/>
    </source>
</evidence>
<evidence type="ECO:0000256" key="33">
    <source>
        <dbReference type="ARBA" id="ARBA00023170"/>
    </source>
</evidence>
<dbReference type="PRINTS" id="PR00722">
    <property type="entry name" value="CHYMOTRYPSIN"/>
</dbReference>
<dbReference type="InterPro" id="IPR014710">
    <property type="entry name" value="RmlC-like_jellyroll"/>
</dbReference>
<feature type="signal peptide" evidence="52">
    <location>
        <begin position="1"/>
        <end position="18"/>
    </location>
</feature>
<proteinExistence type="inferred from homology"/>
<keyword evidence="7" id="KW-0813">Transport</keyword>